<accession>A0A367IJV6</accession>
<protein>
    <recommendedName>
        <fullName evidence="1">Ysc84 actin-binding domain-containing protein</fullName>
    </recommendedName>
</protein>
<dbReference type="EMBL" id="PJQM01007595">
    <property type="protein sequence ID" value="RCH77955.1"/>
    <property type="molecule type" value="Genomic_DNA"/>
</dbReference>
<dbReference type="PANTHER" id="PTHR15629:SF2">
    <property type="entry name" value="SH3 DOMAIN-CONTAINING YSC84-LIKE PROTEIN 1"/>
    <property type="match status" value="1"/>
</dbReference>
<name>A0A367IJV6_RHIST</name>
<dbReference type="InterPro" id="IPR051702">
    <property type="entry name" value="SH3_domain_YSC84-like"/>
</dbReference>
<feature type="non-terminal residue" evidence="2">
    <location>
        <position position="221"/>
    </location>
</feature>
<feature type="domain" description="Ysc84 actin-binding" evidence="1">
    <location>
        <begin position="87"/>
        <end position="214"/>
    </location>
</feature>
<evidence type="ECO:0000313" key="2">
    <source>
        <dbReference type="EMBL" id="RCH77955.1"/>
    </source>
</evidence>
<evidence type="ECO:0000313" key="3">
    <source>
        <dbReference type="Proteomes" id="UP000253551"/>
    </source>
</evidence>
<dbReference type="STRING" id="4846.A0A367IJV6"/>
<gene>
    <name evidence="2" type="ORF">CU098_004144</name>
</gene>
<organism evidence="2 3">
    <name type="scientific">Rhizopus stolonifer</name>
    <name type="common">Rhizopus nigricans</name>
    <dbReference type="NCBI Taxonomy" id="4846"/>
    <lineage>
        <taxon>Eukaryota</taxon>
        <taxon>Fungi</taxon>
        <taxon>Fungi incertae sedis</taxon>
        <taxon>Mucoromycota</taxon>
        <taxon>Mucoromycotina</taxon>
        <taxon>Mucoromycetes</taxon>
        <taxon>Mucorales</taxon>
        <taxon>Mucorineae</taxon>
        <taxon>Rhizopodaceae</taxon>
        <taxon>Rhizopus</taxon>
    </lineage>
</organism>
<dbReference type="Proteomes" id="UP000253551">
    <property type="component" value="Unassembled WGS sequence"/>
</dbReference>
<dbReference type="GO" id="GO:0035091">
    <property type="term" value="F:phosphatidylinositol binding"/>
    <property type="evidence" value="ECO:0007669"/>
    <property type="project" value="TreeGrafter"/>
</dbReference>
<keyword evidence="3" id="KW-1185">Reference proteome</keyword>
<reference evidence="2 3" key="1">
    <citation type="journal article" date="2018" name="G3 (Bethesda)">
        <title>Phylogenetic and Phylogenomic Definition of Rhizopus Species.</title>
        <authorList>
            <person name="Gryganskyi A.P."/>
            <person name="Golan J."/>
            <person name="Dolatabadi S."/>
            <person name="Mondo S."/>
            <person name="Robb S."/>
            <person name="Idnurm A."/>
            <person name="Muszewska A."/>
            <person name="Steczkiewicz K."/>
            <person name="Masonjones S."/>
            <person name="Liao H.L."/>
            <person name="Gajdeczka M.T."/>
            <person name="Anike F."/>
            <person name="Vuek A."/>
            <person name="Anishchenko I.M."/>
            <person name="Voigt K."/>
            <person name="de Hoog G.S."/>
            <person name="Smith M.E."/>
            <person name="Heitman J."/>
            <person name="Vilgalys R."/>
            <person name="Stajich J.E."/>
        </authorList>
    </citation>
    <scope>NUCLEOTIDE SEQUENCE [LARGE SCALE GENOMIC DNA]</scope>
    <source>
        <strain evidence="2 3">LSU 92-RS-03</strain>
    </source>
</reference>
<evidence type="ECO:0000259" key="1">
    <source>
        <dbReference type="Pfam" id="PF04366"/>
    </source>
</evidence>
<sequence>MPSRTPKELQGDIQRAVQILQLFTDSNKGKDLSMLIPSSVLANAHGIVFIRLFRVGLGLSAKTGNGIIIARLPNGSWSAPSGVSMVSLGVGQMFGAESIDMILVMNYRAAVKAFLDGGGQLQLGVGASISAGPIGRSADISASASMTGNHVAATYAYSSSKGLYLGYQFEGSKVSERVRTNQAYYGRPITAHEILTGVVPPPQDAAQLYDALNALGAGPRP</sequence>
<proteinExistence type="predicted"/>
<comment type="caution">
    <text evidence="2">The sequence shown here is derived from an EMBL/GenBank/DDBJ whole genome shotgun (WGS) entry which is preliminary data.</text>
</comment>
<dbReference type="OrthoDB" id="10255128at2759"/>
<dbReference type="InterPro" id="IPR007461">
    <property type="entry name" value="Ysc84_actin-binding"/>
</dbReference>
<dbReference type="PANTHER" id="PTHR15629">
    <property type="entry name" value="SH3YL1 PROTEIN"/>
    <property type="match status" value="1"/>
</dbReference>
<dbReference type="Pfam" id="PF04366">
    <property type="entry name" value="Ysc84"/>
    <property type="match status" value="1"/>
</dbReference>
<dbReference type="AlphaFoldDB" id="A0A367IJV6"/>